<proteinExistence type="predicted"/>
<keyword evidence="4" id="KW-1185">Reference proteome</keyword>
<dbReference type="AlphaFoldDB" id="L8H680"/>
<gene>
    <name evidence="3" type="ORF">ACA1_280680</name>
</gene>
<dbReference type="OMA" id="TIVCFTE"/>
<dbReference type="InterPro" id="IPR011008">
    <property type="entry name" value="Dimeric_a/b-barrel"/>
</dbReference>
<accession>L8H680</accession>
<evidence type="ECO:0000259" key="2">
    <source>
        <dbReference type="PROSITE" id="PS51725"/>
    </source>
</evidence>
<dbReference type="SUPFAM" id="SSF54909">
    <property type="entry name" value="Dimeric alpha+beta barrel"/>
    <property type="match status" value="1"/>
</dbReference>
<dbReference type="GeneID" id="14921889"/>
<dbReference type="PROSITE" id="PS51725">
    <property type="entry name" value="ABM"/>
    <property type="match status" value="1"/>
</dbReference>
<organism evidence="3 4">
    <name type="scientific">Acanthamoeba castellanii (strain ATCC 30010 / Neff)</name>
    <dbReference type="NCBI Taxonomy" id="1257118"/>
    <lineage>
        <taxon>Eukaryota</taxon>
        <taxon>Amoebozoa</taxon>
        <taxon>Discosea</taxon>
        <taxon>Longamoebia</taxon>
        <taxon>Centramoebida</taxon>
        <taxon>Acanthamoebidae</taxon>
        <taxon>Acanthamoeba</taxon>
    </lineage>
</organism>
<dbReference type="RefSeq" id="XP_004344757.1">
    <property type="nucleotide sequence ID" value="XM_004344707.1"/>
</dbReference>
<keyword evidence="3" id="KW-0503">Monooxygenase</keyword>
<keyword evidence="3" id="KW-0560">Oxidoreductase</keyword>
<sequence length="118" mass="13492">MEQPASSKAARAVFVVSQLYVKADKTDALEDIVEELKIRDLSRQEEGCMFFNVLQDEDDPTIVCFTEGWRSEEAADNHLKSEHMKKLFELTEGFVEKVETKRSVQQSASSDDEEENDN</sequence>
<dbReference type="OrthoDB" id="10261153at2759"/>
<reference evidence="3 4" key="1">
    <citation type="journal article" date="2013" name="Genome Biol.">
        <title>Genome of Acanthamoeba castellanii highlights extensive lateral gene transfer and early evolution of tyrosine kinase signaling.</title>
        <authorList>
            <person name="Clarke M."/>
            <person name="Lohan A.J."/>
            <person name="Liu B."/>
            <person name="Lagkouvardos I."/>
            <person name="Roy S."/>
            <person name="Zafar N."/>
            <person name="Bertelli C."/>
            <person name="Schilde C."/>
            <person name="Kianianmomeni A."/>
            <person name="Burglin T.R."/>
            <person name="Frech C."/>
            <person name="Turcotte B."/>
            <person name="Kopec K.O."/>
            <person name="Synnott J.M."/>
            <person name="Choo C."/>
            <person name="Paponov I."/>
            <person name="Finkler A."/>
            <person name="Soon Heng Tan C."/>
            <person name="Hutchins A.P."/>
            <person name="Weinmeier T."/>
            <person name="Rattei T."/>
            <person name="Chu J.S."/>
            <person name="Gimenez G."/>
            <person name="Irimia M."/>
            <person name="Rigden D.J."/>
            <person name="Fitzpatrick D.A."/>
            <person name="Lorenzo-Morales J."/>
            <person name="Bateman A."/>
            <person name="Chiu C.H."/>
            <person name="Tang P."/>
            <person name="Hegemann P."/>
            <person name="Fromm H."/>
            <person name="Raoult D."/>
            <person name="Greub G."/>
            <person name="Miranda-Saavedra D."/>
            <person name="Chen N."/>
            <person name="Nash P."/>
            <person name="Ginger M.L."/>
            <person name="Horn M."/>
            <person name="Schaap P."/>
            <person name="Caler L."/>
            <person name="Loftus B."/>
        </authorList>
    </citation>
    <scope>NUCLEOTIDE SEQUENCE [LARGE SCALE GENOMIC DNA]</scope>
    <source>
        <strain evidence="3 4">Neff</strain>
    </source>
</reference>
<dbReference type="InterPro" id="IPR050744">
    <property type="entry name" value="AI-2_Isomerase_LsrG"/>
</dbReference>
<dbReference type="PANTHER" id="PTHR33336:SF15">
    <property type="entry name" value="ABM DOMAIN-CONTAINING PROTEIN"/>
    <property type="match status" value="1"/>
</dbReference>
<evidence type="ECO:0000313" key="4">
    <source>
        <dbReference type="Proteomes" id="UP000011083"/>
    </source>
</evidence>
<protein>
    <submittedName>
        <fullName evidence="3">Antibiotic biosynthesis monooxygenase subfamily protein</fullName>
    </submittedName>
</protein>
<dbReference type="Gene3D" id="3.30.70.100">
    <property type="match status" value="1"/>
</dbReference>
<name>L8H680_ACACF</name>
<feature type="domain" description="ABM" evidence="2">
    <location>
        <begin position="13"/>
        <end position="104"/>
    </location>
</feature>
<dbReference type="InterPro" id="IPR007138">
    <property type="entry name" value="ABM_dom"/>
</dbReference>
<evidence type="ECO:0000313" key="3">
    <source>
        <dbReference type="EMBL" id="ELR21014.1"/>
    </source>
</evidence>
<dbReference type="GO" id="GO:0004497">
    <property type="term" value="F:monooxygenase activity"/>
    <property type="evidence" value="ECO:0007669"/>
    <property type="project" value="UniProtKB-KW"/>
</dbReference>
<dbReference type="EMBL" id="KB007908">
    <property type="protein sequence ID" value="ELR21014.1"/>
    <property type="molecule type" value="Genomic_DNA"/>
</dbReference>
<evidence type="ECO:0000256" key="1">
    <source>
        <dbReference type="SAM" id="MobiDB-lite"/>
    </source>
</evidence>
<dbReference type="Proteomes" id="UP000011083">
    <property type="component" value="Unassembled WGS sequence"/>
</dbReference>
<dbReference type="PANTHER" id="PTHR33336">
    <property type="entry name" value="QUINOL MONOOXYGENASE YGIN-RELATED"/>
    <property type="match status" value="1"/>
</dbReference>
<dbReference type="KEGG" id="acan:ACA1_280680"/>
<feature type="region of interest" description="Disordered" evidence="1">
    <location>
        <begin position="99"/>
        <end position="118"/>
    </location>
</feature>
<dbReference type="VEuPathDB" id="AmoebaDB:ACA1_280680"/>
<dbReference type="Pfam" id="PF03992">
    <property type="entry name" value="ABM"/>
    <property type="match status" value="1"/>
</dbReference>